<evidence type="ECO:0000259" key="2">
    <source>
        <dbReference type="PROSITE" id="PS50125"/>
    </source>
</evidence>
<dbReference type="SMART" id="SM00044">
    <property type="entry name" value="CYCc"/>
    <property type="match status" value="1"/>
</dbReference>
<protein>
    <recommendedName>
        <fullName evidence="2">Guanylate cyclase domain-containing protein</fullName>
    </recommendedName>
</protein>
<dbReference type="Proteomes" id="UP000651050">
    <property type="component" value="Unassembled WGS sequence"/>
</dbReference>
<dbReference type="Pfam" id="PF00437">
    <property type="entry name" value="T2SSE"/>
    <property type="match status" value="1"/>
</dbReference>
<dbReference type="InterPro" id="IPR050697">
    <property type="entry name" value="Adenylyl/Guanylyl_Cyclase_3/4"/>
</dbReference>
<reference evidence="3" key="1">
    <citation type="submission" date="2020-11" db="EMBL/GenBank/DDBJ databases">
        <title>Bacterial whole genome sequence for Caenimonas sp. DR4.4.</title>
        <authorList>
            <person name="Le V."/>
            <person name="Ko S.-R."/>
            <person name="Ahn C.-Y."/>
            <person name="Oh H.-M."/>
        </authorList>
    </citation>
    <scope>NUCLEOTIDE SEQUENCE</scope>
    <source>
        <strain evidence="3">DR4.4</strain>
    </source>
</reference>
<dbReference type="GO" id="GO:0009190">
    <property type="term" value="P:cyclic nucleotide biosynthetic process"/>
    <property type="evidence" value="ECO:0007669"/>
    <property type="project" value="InterPro"/>
</dbReference>
<dbReference type="PANTHER" id="PTHR43081:SF1">
    <property type="entry name" value="ADENYLATE CYCLASE, TERMINAL-DIFFERENTIATION SPECIFIC"/>
    <property type="match status" value="1"/>
</dbReference>
<accession>A0A931H145</accession>
<dbReference type="Gene3D" id="3.40.50.300">
    <property type="entry name" value="P-loop containing nucleotide triphosphate hydrolases"/>
    <property type="match status" value="1"/>
</dbReference>
<dbReference type="SUPFAM" id="SSF55073">
    <property type="entry name" value="Nucleotide cyclase"/>
    <property type="match status" value="1"/>
</dbReference>
<dbReference type="SUPFAM" id="SSF52540">
    <property type="entry name" value="P-loop containing nucleoside triphosphate hydrolases"/>
    <property type="match status" value="1"/>
</dbReference>
<evidence type="ECO:0000313" key="3">
    <source>
        <dbReference type="EMBL" id="MBG9386631.1"/>
    </source>
</evidence>
<dbReference type="InterPro" id="IPR001482">
    <property type="entry name" value="T2SS/T4SS_dom"/>
</dbReference>
<gene>
    <name evidence="3" type="ORF">I5803_01220</name>
</gene>
<sequence length="512" mass="55097">MPIHSIETLTEALPGDNALLAIARNLAAQPPGIVLATGQATSGKQTMLMALAQMLAKPGQEVVLFSASDRPREFDMFQPLPRGWRHQMVAGGRDGWEAALRDASPSALVVLVFLDRESAPAFWQMAPGRWLLATVETPLLGQDVAYALREMNVSYEDFLARVRCVWSQFLLPQICEACAQPASLAPSELDYLFPGTQAPASLRSARGCATCSGRGSVGRLAASEVVLITDAVRPAVSAALNEGTALEGDPGWHLTVHQQARRLLEEGGIGVDVYRDAIRRNPLLRAQNMLERERAHSSRLGSVFEKFVSPEVKRRLMDSRTIDSVVNGESREVTCLFCDIRGFTSRAESLAPDQLFMELNRYFAVVVDCVLTHEGTIDKFIGDAVMVVFGAPLAQPDQAQRALSCSLAIRDRVGAFNAAHPSNTPIAVGMGINSGTAMAGCIGTDKRMEYTVLGDAVNTAARLESRAKAGQVLVSATTRALVGDAFRFGAPRSFELKGKAADVEASELLSSA</sequence>
<feature type="domain" description="Guanylate cyclase" evidence="2">
    <location>
        <begin position="334"/>
        <end position="464"/>
    </location>
</feature>
<dbReference type="Gene3D" id="3.30.70.1230">
    <property type="entry name" value="Nucleotide cyclase"/>
    <property type="match status" value="1"/>
</dbReference>
<proteinExistence type="inferred from homology"/>
<dbReference type="InterPro" id="IPR027417">
    <property type="entry name" value="P-loop_NTPase"/>
</dbReference>
<dbReference type="RefSeq" id="WP_196984606.1">
    <property type="nucleotide sequence ID" value="NZ_JADWYS010000001.1"/>
</dbReference>
<evidence type="ECO:0000256" key="1">
    <source>
        <dbReference type="ARBA" id="ARBA00006611"/>
    </source>
</evidence>
<dbReference type="InterPro" id="IPR001054">
    <property type="entry name" value="A/G_cyclase"/>
</dbReference>
<name>A0A931H145_9BURK</name>
<dbReference type="AlphaFoldDB" id="A0A931H145"/>
<dbReference type="EMBL" id="JADWYS010000001">
    <property type="protein sequence ID" value="MBG9386631.1"/>
    <property type="molecule type" value="Genomic_DNA"/>
</dbReference>
<dbReference type="GO" id="GO:0004016">
    <property type="term" value="F:adenylate cyclase activity"/>
    <property type="evidence" value="ECO:0007669"/>
    <property type="project" value="UniProtKB-ARBA"/>
</dbReference>
<dbReference type="PANTHER" id="PTHR43081">
    <property type="entry name" value="ADENYLATE CYCLASE, TERMINAL-DIFFERENTIATION SPECIFIC-RELATED"/>
    <property type="match status" value="1"/>
</dbReference>
<dbReference type="GO" id="GO:0035556">
    <property type="term" value="P:intracellular signal transduction"/>
    <property type="evidence" value="ECO:0007669"/>
    <property type="project" value="InterPro"/>
</dbReference>
<organism evidence="3 4">
    <name type="scientific">Caenimonas aquaedulcis</name>
    <dbReference type="NCBI Taxonomy" id="2793270"/>
    <lineage>
        <taxon>Bacteria</taxon>
        <taxon>Pseudomonadati</taxon>
        <taxon>Pseudomonadota</taxon>
        <taxon>Betaproteobacteria</taxon>
        <taxon>Burkholderiales</taxon>
        <taxon>Comamonadaceae</taxon>
        <taxon>Caenimonas</taxon>
    </lineage>
</organism>
<comment type="similarity">
    <text evidence="1">Belongs to the GSP E family.</text>
</comment>
<evidence type="ECO:0000313" key="4">
    <source>
        <dbReference type="Proteomes" id="UP000651050"/>
    </source>
</evidence>
<dbReference type="Pfam" id="PF00211">
    <property type="entry name" value="Guanylate_cyc"/>
    <property type="match status" value="1"/>
</dbReference>
<dbReference type="PROSITE" id="PS50125">
    <property type="entry name" value="GUANYLATE_CYCLASE_2"/>
    <property type="match status" value="1"/>
</dbReference>
<keyword evidence="4" id="KW-1185">Reference proteome</keyword>
<dbReference type="InterPro" id="IPR029787">
    <property type="entry name" value="Nucleotide_cyclase"/>
</dbReference>
<dbReference type="CDD" id="cd07302">
    <property type="entry name" value="CHD"/>
    <property type="match status" value="1"/>
</dbReference>
<comment type="caution">
    <text evidence="3">The sequence shown here is derived from an EMBL/GenBank/DDBJ whole genome shotgun (WGS) entry which is preliminary data.</text>
</comment>